<evidence type="ECO:0000313" key="9">
    <source>
        <dbReference type="EMBL" id="CAB4843215.1"/>
    </source>
</evidence>
<feature type="domain" description="GS catalytic" evidence="5">
    <location>
        <begin position="113"/>
        <end position="454"/>
    </location>
</feature>
<dbReference type="InterPro" id="IPR008146">
    <property type="entry name" value="Gln_synth_cat_dom"/>
</dbReference>
<dbReference type="InterPro" id="IPR036651">
    <property type="entry name" value="Gln_synt_N_sf"/>
</dbReference>
<evidence type="ECO:0000259" key="5">
    <source>
        <dbReference type="PROSITE" id="PS51987"/>
    </source>
</evidence>
<dbReference type="EMBL" id="CAFBNM010000011">
    <property type="protein sequence ID" value="CAB4959123.1"/>
    <property type="molecule type" value="Genomic_DNA"/>
</dbReference>
<dbReference type="SMART" id="SM01230">
    <property type="entry name" value="Gln-synt_C"/>
    <property type="match status" value="1"/>
</dbReference>
<evidence type="ECO:0000256" key="3">
    <source>
        <dbReference type="ARBA" id="ARBA00022840"/>
    </source>
</evidence>
<dbReference type="Pfam" id="PF16952">
    <property type="entry name" value="Gln-synt_N_2"/>
    <property type="match status" value="1"/>
</dbReference>
<dbReference type="EMBL" id="CAFAAN010000010">
    <property type="protein sequence ID" value="CAB4808864.1"/>
    <property type="molecule type" value="Genomic_DNA"/>
</dbReference>
<dbReference type="EMBL" id="CAFBQY010000018">
    <property type="protein sequence ID" value="CAB5075872.1"/>
    <property type="molecule type" value="Genomic_DNA"/>
</dbReference>
<reference evidence="7" key="1">
    <citation type="submission" date="2020-05" db="EMBL/GenBank/DDBJ databases">
        <authorList>
            <person name="Chiriac C."/>
            <person name="Salcher M."/>
            <person name="Ghai R."/>
            <person name="Kavagutti S V."/>
        </authorList>
    </citation>
    <scope>NUCLEOTIDE SEQUENCE</scope>
</reference>
<dbReference type="GO" id="GO:0006542">
    <property type="term" value="P:glutamine biosynthetic process"/>
    <property type="evidence" value="ECO:0007669"/>
    <property type="project" value="InterPro"/>
</dbReference>
<dbReference type="AlphaFoldDB" id="A0A6J6M190"/>
<dbReference type="Gene3D" id="3.30.590.10">
    <property type="entry name" value="Glutamine synthetase/guanido kinase, catalytic domain"/>
    <property type="match status" value="1"/>
</dbReference>
<dbReference type="Gene3D" id="3.10.20.70">
    <property type="entry name" value="Glutamine synthetase, N-terminal domain"/>
    <property type="match status" value="1"/>
</dbReference>
<keyword evidence="1" id="KW-0436">Ligase</keyword>
<evidence type="ECO:0000313" key="8">
    <source>
        <dbReference type="EMBL" id="CAB4808864.1"/>
    </source>
</evidence>
<keyword evidence="2" id="KW-0547">Nucleotide-binding</keyword>
<evidence type="ECO:0000313" key="6">
    <source>
        <dbReference type="EMBL" id="CAB4591631.1"/>
    </source>
</evidence>
<feature type="domain" description="GS beta-grasp" evidence="4">
    <location>
        <begin position="15"/>
        <end position="106"/>
    </location>
</feature>
<dbReference type="GO" id="GO:0005524">
    <property type="term" value="F:ATP binding"/>
    <property type="evidence" value="ECO:0007669"/>
    <property type="project" value="UniProtKB-KW"/>
</dbReference>
<accession>A0A6J6M190</accession>
<dbReference type="PROSITE" id="PS51986">
    <property type="entry name" value="GS_BETA_GRASP"/>
    <property type="match status" value="1"/>
</dbReference>
<evidence type="ECO:0000313" key="12">
    <source>
        <dbReference type="EMBL" id="CAB5025523.1"/>
    </source>
</evidence>
<dbReference type="PANTHER" id="PTHR43785">
    <property type="entry name" value="GAMMA-GLUTAMYLPUTRESCINE SYNTHETASE"/>
    <property type="match status" value="1"/>
</dbReference>
<dbReference type="GO" id="GO:0004356">
    <property type="term" value="F:glutamine synthetase activity"/>
    <property type="evidence" value="ECO:0007669"/>
    <property type="project" value="InterPro"/>
</dbReference>
<evidence type="ECO:0000256" key="2">
    <source>
        <dbReference type="ARBA" id="ARBA00022741"/>
    </source>
</evidence>
<dbReference type="EMBL" id="CAFAZW010000015">
    <property type="protein sequence ID" value="CAB4843215.1"/>
    <property type="molecule type" value="Genomic_DNA"/>
</dbReference>
<dbReference type="InterPro" id="IPR014746">
    <property type="entry name" value="Gln_synth/guanido_kin_cat_dom"/>
</dbReference>
<dbReference type="EMBL" id="CAEZUM010000003">
    <property type="protein sequence ID" value="CAB4591631.1"/>
    <property type="molecule type" value="Genomic_DNA"/>
</dbReference>
<dbReference type="PROSITE" id="PS51987">
    <property type="entry name" value="GS_CATALYTIC"/>
    <property type="match status" value="1"/>
</dbReference>
<sequence length="454" mass="50471">MNMNIQEIVAAAHKANVKLIRFEYCDVSGVARTKAIHVAQLEHKLLEGVSLTRAQMSINMLEQLIHVEGMEPVGEIRLVPDLATFSVLPWVPASASVLCDQLGHDRLNWGACPRSYLKDVIARAAGLGLTVQATFENEYYLAREENGRYVPFDFVDHAPVYSPIGHDLNAKLMVEIVDALESQGIFAEQAINEFGAGQQEISIRHTDALGAADNQMKFRDTIRGVALQHGLLASFAPKPYPEQIGSGAHVHFSLWDLEGKRSLLYDKNAERGLSKIGRHFIAGVAEHLPALVALTVPSYNSYRRLKPGAWASATTAWGFDNKEAALRVCSPFYKREEQSYNIEFKTSDGSANPYLSLGALIACGLDGIERELEPGEPCEHDPTRLSPEELKRGKVRPLPTSMGAALDELEKDQFLLDTMGDLLSRCYLAIRRSEAEAFAAEDEEFEIRNHFYRF</sequence>
<evidence type="ECO:0000313" key="11">
    <source>
        <dbReference type="EMBL" id="CAB4992534.1"/>
    </source>
</evidence>
<name>A0A6J6M190_9ZZZZ</name>
<proteinExistence type="predicted"/>
<dbReference type="EMBL" id="CAFBOO010000012">
    <property type="protein sequence ID" value="CAB4992534.1"/>
    <property type="molecule type" value="Genomic_DNA"/>
</dbReference>
<protein>
    <submittedName>
        <fullName evidence="7">Unannotated protein</fullName>
    </submittedName>
</protein>
<evidence type="ECO:0000313" key="13">
    <source>
        <dbReference type="EMBL" id="CAB5075872.1"/>
    </source>
</evidence>
<dbReference type="PANTHER" id="PTHR43785:SF2">
    <property type="entry name" value="TYPE-1 GLUTAMINE SYNTHETASE 1"/>
    <property type="match status" value="1"/>
</dbReference>
<evidence type="ECO:0000256" key="1">
    <source>
        <dbReference type="ARBA" id="ARBA00022598"/>
    </source>
</evidence>
<dbReference type="EMBL" id="CAEZXC010000008">
    <property type="protein sequence ID" value="CAB4667816.1"/>
    <property type="molecule type" value="Genomic_DNA"/>
</dbReference>
<evidence type="ECO:0000259" key="4">
    <source>
        <dbReference type="PROSITE" id="PS51986"/>
    </source>
</evidence>
<dbReference type="SUPFAM" id="SSF54368">
    <property type="entry name" value="Glutamine synthetase, N-terminal domain"/>
    <property type="match status" value="1"/>
</dbReference>
<dbReference type="InterPro" id="IPR008147">
    <property type="entry name" value="Gln_synt_N"/>
</dbReference>
<evidence type="ECO:0000313" key="10">
    <source>
        <dbReference type="EMBL" id="CAB4959123.1"/>
    </source>
</evidence>
<dbReference type="Pfam" id="PF00120">
    <property type="entry name" value="Gln-synt_C"/>
    <property type="match status" value="1"/>
</dbReference>
<gene>
    <name evidence="6" type="ORF">UFOPK1824_00098</name>
    <name evidence="7" type="ORF">UFOPK2340_00227</name>
    <name evidence="8" type="ORF">UFOPK3027_01171</name>
    <name evidence="9" type="ORF">UFOPK3256_01014</name>
    <name evidence="10" type="ORF">UFOPK3827_01110</name>
    <name evidence="11" type="ORF">UFOPK3982_01256</name>
    <name evidence="12" type="ORF">UFOPK4120_01133</name>
    <name evidence="13" type="ORF">UFOPK4404_01348</name>
</gene>
<evidence type="ECO:0000313" key="7">
    <source>
        <dbReference type="EMBL" id="CAB4667816.1"/>
    </source>
</evidence>
<keyword evidence="3" id="KW-0067">ATP-binding</keyword>
<dbReference type="SUPFAM" id="SSF55931">
    <property type="entry name" value="Glutamine synthetase/guanido kinase"/>
    <property type="match status" value="1"/>
</dbReference>
<organism evidence="7">
    <name type="scientific">freshwater metagenome</name>
    <dbReference type="NCBI Taxonomy" id="449393"/>
    <lineage>
        <taxon>unclassified sequences</taxon>
        <taxon>metagenomes</taxon>
        <taxon>ecological metagenomes</taxon>
    </lineage>
</organism>
<dbReference type="EMBL" id="CAFBPO010000014">
    <property type="protein sequence ID" value="CAB5025523.1"/>
    <property type="molecule type" value="Genomic_DNA"/>
</dbReference>